<dbReference type="AlphaFoldDB" id="A0A9W7GY57"/>
<organism evidence="1 2">
    <name type="scientific">Hibiscus trionum</name>
    <name type="common">Flower of an hour</name>
    <dbReference type="NCBI Taxonomy" id="183268"/>
    <lineage>
        <taxon>Eukaryota</taxon>
        <taxon>Viridiplantae</taxon>
        <taxon>Streptophyta</taxon>
        <taxon>Embryophyta</taxon>
        <taxon>Tracheophyta</taxon>
        <taxon>Spermatophyta</taxon>
        <taxon>Magnoliopsida</taxon>
        <taxon>eudicotyledons</taxon>
        <taxon>Gunneridae</taxon>
        <taxon>Pentapetalae</taxon>
        <taxon>rosids</taxon>
        <taxon>malvids</taxon>
        <taxon>Malvales</taxon>
        <taxon>Malvaceae</taxon>
        <taxon>Malvoideae</taxon>
        <taxon>Hibiscus</taxon>
    </lineage>
</organism>
<accession>A0A9W7GY57</accession>
<dbReference type="OrthoDB" id="1743754at2759"/>
<dbReference type="Pfam" id="PF14223">
    <property type="entry name" value="Retrotran_gag_2"/>
    <property type="match status" value="1"/>
</dbReference>
<dbReference type="Proteomes" id="UP001165190">
    <property type="component" value="Unassembled WGS sequence"/>
</dbReference>
<evidence type="ECO:0000313" key="2">
    <source>
        <dbReference type="Proteomes" id="UP001165190"/>
    </source>
</evidence>
<sequence length="202" mass="23783">MTSTSGSSMYESQSTTKPSFFNGDNYPFWKNRMRLFIKSNDYLVWDVIEDDPYISLKRDDEGKMVLKKKIEMSEDERKKIQINDKALHMLFCYFGPDIYSKVSSIESVKEVWDTLETTYEGTNDMKETKIEILNLSYENFKMEPVEKRYPRCSIASQPSSTSFRNLERQSQKTNLFESYSTHFSNLGMGREPPSSRPKTWRL</sequence>
<reference evidence="1" key="1">
    <citation type="submission" date="2023-05" db="EMBL/GenBank/DDBJ databases">
        <title>Genome and transcriptome analyses reveal genes involved in the formation of fine ridges on petal epidermal cells in Hibiscus trionum.</title>
        <authorList>
            <person name="Koshimizu S."/>
            <person name="Masuda S."/>
            <person name="Ishii T."/>
            <person name="Shirasu K."/>
            <person name="Hoshino A."/>
            <person name="Arita M."/>
        </authorList>
    </citation>
    <scope>NUCLEOTIDE SEQUENCE</scope>
    <source>
        <strain evidence="1">Hamamatsu line</strain>
    </source>
</reference>
<keyword evidence="2" id="KW-1185">Reference proteome</keyword>
<comment type="caution">
    <text evidence="1">The sequence shown here is derived from an EMBL/GenBank/DDBJ whole genome shotgun (WGS) entry which is preliminary data.</text>
</comment>
<evidence type="ECO:0000313" key="1">
    <source>
        <dbReference type="EMBL" id="GMI66773.1"/>
    </source>
</evidence>
<gene>
    <name evidence="1" type="ORF">HRI_000346600</name>
</gene>
<evidence type="ECO:0008006" key="3">
    <source>
        <dbReference type="Google" id="ProtNLM"/>
    </source>
</evidence>
<dbReference type="PANTHER" id="PTHR34676">
    <property type="entry name" value="DUF4219 DOMAIN-CONTAINING PROTEIN-RELATED"/>
    <property type="match status" value="1"/>
</dbReference>
<proteinExistence type="predicted"/>
<name>A0A9W7GY57_HIBTR</name>
<dbReference type="PANTHER" id="PTHR34676:SF8">
    <property type="entry name" value="TRANSMEMBRANE PROTEIN"/>
    <property type="match status" value="1"/>
</dbReference>
<protein>
    <recommendedName>
        <fullName evidence="3">DUF4219 domain-containing protein</fullName>
    </recommendedName>
</protein>
<dbReference type="EMBL" id="BSYR01000004">
    <property type="protein sequence ID" value="GMI66773.1"/>
    <property type="molecule type" value="Genomic_DNA"/>
</dbReference>